<dbReference type="EMBL" id="QBKG01000011">
    <property type="protein sequence ID" value="PTX05593.1"/>
    <property type="molecule type" value="Genomic_DNA"/>
</dbReference>
<gene>
    <name evidence="1" type="ORF">C8P65_11151</name>
</gene>
<sequence length="269" mass="30759">MKKVLFICMLLALVSCESEETKINKAKEVVSIFASNTTFGNLEKLTLYYPNMKELKGRFLVLKDFQILNAVLNEKTISIIGKAQGNEVLFEVKKENGKYIITKTKGLSMFVYSNLYKYCKQIGCMKGDNYDVEISKICSEKEFQFYSLVEIIKREIEQNVRLENHTVQGGYGYVTGNITYKNYSNFTIPRDTYNLYVEYLNSKGKVLFKEKTVEFTTLTYGESNTTWVSKDVQGASKIAVSLEITNTDFIEKILAEHAKGNDCTFSNNL</sequence>
<dbReference type="AlphaFoldDB" id="A0A2T5XT67"/>
<evidence type="ECO:0000313" key="2">
    <source>
        <dbReference type="Proteomes" id="UP000243985"/>
    </source>
</evidence>
<evidence type="ECO:0008006" key="3">
    <source>
        <dbReference type="Google" id="ProtNLM"/>
    </source>
</evidence>
<organism evidence="1 2">
    <name type="scientific">Capnocytophaga leadbetteri</name>
    <dbReference type="NCBI Taxonomy" id="327575"/>
    <lineage>
        <taxon>Bacteria</taxon>
        <taxon>Pseudomonadati</taxon>
        <taxon>Bacteroidota</taxon>
        <taxon>Flavobacteriia</taxon>
        <taxon>Flavobacteriales</taxon>
        <taxon>Flavobacteriaceae</taxon>
        <taxon>Capnocytophaga</taxon>
    </lineage>
</organism>
<name>A0A2T5XT67_9FLAO</name>
<reference evidence="1 2" key="1">
    <citation type="submission" date="2018-04" db="EMBL/GenBank/DDBJ databases">
        <title>Genomic Encyclopedia of Archaeal and Bacterial Type Strains, Phase II (KMG-II): from individual species to whole genera.</title>
        <authorList>
            <person name="Goeker M."/>
        </authorList>
    </citation>
    <scope>NUCLEOTIDE SEQUENCE [LARGE SCALE GENOMIC DNA]</scope>
    <source>
        <strain evidence="1 2">DSM 22902</strain>
    </source>
</reference>
<dbReference type="Proteomes" id="UP000243985">
    <property type="component" value="Unassembled WGS sequence"/>
</dbReference>
<evidence type="ECO:0000313" key="1">
    <source>
        <dbReference type="EMBL" id="PTX05593.1"/>
    </source>
</evidence>
<protein>
    <recommendedName>
        <fullName evidence="3">Lipoprotein</fullName>
    </recommendedName>
</protein>
<dbReference type="PROSITE" id="PS51257">
    <property type="entry name" value="PROKAR_LIPOPROTEIN"/>
    <property type="match status" value="1"/>
</dbReference>
<dbReference type="GeneID" id="84581167"/>
<comment type="caution">
    <text evidence="1">The sequence shown here is derived from an EMBL/GenBank/DDBJ whole genome shotgun (WGS) entry which is preliminary data.</text>
</comment>
<accession>A0A2T5XT67</accession>
<dbReference type="RefSeq" id="WP_107782510.1">
    <property type="nucleotide sequence ID" value="NZ_QBKG01000011.1"/>
</dbReference>
<proteinExistence type="predicted"/>